<dbReference type="CDD" id="cd06524">
    <property type="entry name" value="GH25_YegX-like"/>
    <property type="match status" value="1"/>
</dbReference>
<reference evidence="4 5" key="1">
    <citation type="submission" date="2018-03" db="EMBL/GenBank/DDBJ databases">
        <title>Genomic Encyclopedia of Type Strains, Phase III (KMG-III): the genomes of soil and plant-associated and newly described type strains.</title>
        <authorList>
            <person name="Whitman W."/>
        </authorList>
    </citation>
    <scope>NUCLEOTIDE SEQUENCE [LARGE SCALE GENOMIC DNA]</scope>
    <source>
        <strain evidence="4 5">CGMCC 1.9313</strain>
    </source>
</reference>
<dbReference type="Proteomes" id="UP000238034">
    <property type="component" value="Unassembled WGS sequence"/>
</dbReference>
<evidence type="ECO:0000313" key="5">
    <source>
        <dbReference type="Proteomes" id="UP000238034"/>
    </source>
</evidence>
<dbReference type="GO" id="GO:0016052">
    <property type="term" value="P:carbohydrate catabolic process"/>
    <property type="evidence" value="ECO:0007669"/>
    <property type="project" value="TreeGrafter"/>
</dbReference>
<dbReference type="SUPFAM" id="SSF51445">
    <property type="entry name" value="(Trans)glycosidases"/>
    <property type="match status" value="1"/>
</dbReference>
<dbReference type="Gene3D" id="3.20.20.80">
    <property type="entry name" value="Glycosidases"/>
    <property type="match status" value="1"/>
</dbReference>
<dbReference type="Pfam" id="PF01183">
    <property type="entry name" value="Glyco_hydro_25"/>
    <property type="match status" value="1"/>
</dbReference>
<dbReference type="PROSITE" id="PS51904">
    <property type="entry name" value="GLYCOSYL_HYDROL_F25_2"/>
    <property type="match status" value="1"/>
</dbReference>
<accession>A0A2T0U4L1</accession>
<dbReference type="PANTHER" id="PTHR34135">
    <property type="entry name" value="LYSOZYME"/>
    <property type="match status" value="1"/>
</dbReference>
<gene>
    <name evidence="4" type="ORF">B0I27_105300</name>
</gene>
<dbReference type="GO" id="GO:0016998">
    <property type="term" value="P:cell wall macromolecule catabolic process"/>
    <property type="evidence" value="ECO:0007669"/>
    <property type="project" value="InterPro"/>
</dbReference>
<keyword evidence="2" id="KW-0378">Hydrolase</keyword>
<protein>
    <submittedName>
        <fullName evidence="4">Lysozyme</fullName>
    </submittedName>
</protein>
<dbReference type="GO" id="GO:0009253">
    <property type="term" value="P:peptidoglycan catabolic process"/>
    <property type="evidence" value="ECO:0007669"/>
    <property type="project" value="InterPro"/>
</dbReference>
<comment type="caution">
    <text evidence="4">The sequence shown here is derived from an EMBL/GenBank/DDBJ whole genome shotgun (WGS) entry which is preliminary data.</text>
</comment>
<dbReference type="GO" id="GO:0003796">
    <property type="term" value="F:lysozyme activity"/>
    <property type="evidence" value="ECO:0007669"/>
    <property type="project" value="InterPro"/>
</dbReference>
<evidence type="ECO:0000313" key="4">
    <source>
        <dbReference type="EMBL" id="PRY52830.1"/>
    </source>
</evidence>
<organism evidence="4 5">
    <name type="scientific">Arcticibacter pallidicorallinus</name>
    <dbReference type="NCBI Taxonomy" id="1259464"/>
    <lineage>
        <taxon>Bacteria</taxon>
        <taxon>Pseudomonadati</taxon>
        <taxon>Bacteroidota</taxon>
        <taxon>Sphingobacteriia</taxon>
        <taxon>Sphingobacteriales</taxon>
        <taxon>Sphingobacteriaceae</taxon>
        <taxon>Arcticibacter</taxon>
    </lineage>
</organism>
<dbReference type="InterPro" id="IPR017853">
    <property type="entry name" value="GH"/>
</dbReference>
<name>A0A2T0U4L1_9SPHI</name>
<dbReference type="PANTHER" id="PTHR34135:SF2">
    <property type="entry name" value="LYSOZYME"/>
    <property type="match status" value="1"/>
</dbReference>
<dbReference type="SMART" id="SM00641">
    <property type="entry name" value="Glyco_25"/>
    <property type="match status" value="1"/>
</dbReference>
<dbReference type="AlphaFoldDB" id="A0A2T0U4L1"/>
<dbReference type="InterPro" id="IPR018077">
    <property type="entry name" value="Glyco_hydro_fam25_subgr"/>
</dbReference>
<keyword evidence="5" id="KW-1185">Reference proteome</keyword>
<dbReference type="InterPro" id="IPR002053">
    <property type="entry name" value="Glyco_hydro_25"/>
</dbReference>
<comment type="similarity">
    <text evidence="1">Belongs to the glycosyl hydrolase 25 family.</text>
</comment>
<dbReference type="EMBL" id="PVTH01000005">
    <property type="protein sequence ID" value="PRY52830.1"/>
    <property type="molecule type" value="Genomic_DNA"/>
</dbReference>
<evidence type="ECO:0000256" key="3">
    <source>
        <dbReference type="ARBA" id="ARBA00023295"/>
    </source>
</evidence>
<evidence type="ECO:0000256" key="1">
    <source>
        <dbReference type="ARBA" id="ARBA00010646"/>
    </source>
</evidence>
<keyword evidence="3" id="KW-0326">Glycosidase</keyword>
<sequence>MKLVIAALVLIMLSPFYYGYVLKTFTSSWQWMKDLGEDPLYRHYSKFGIKIPKSYAIHGIDVSYAQGQIDWHQVRDMKDGDVCITFAFIKATEGTLTVDPYFKRNWREAAKTGIVCGAYHYFRPKKSGKQQARFFLQTAGVERGDLPLVVDVETLDGKDPMVMRKELKTFIEHIQAKTKVKPIIYSGLSFYHDYLQGHFDDHVLWLAHYHKEELRVRKPSEWHFWQHSDRGKVNGINHAVDFNVFNGDSIAFRKLLIKN</sequence>
<proteinExistence type="inferred from homology"/>
<evidence type="ECO:0000256" key="2">
    <source>
        <dbReference type="ARBA" id="ARBA00022801"/>
    </source>
</evidence>